<keyword evidence="4" id="KW-1185">Reference proteome</keyword>
<proteinExistence type="predicted"/>
<evidence type="ECO:0000313" key="3">
    <source>
        <dbReference type="EMBL" id="GHC46235.1"/>
    </source>
</evidence>
<reference evidence="3" key="1">
    <citation type="journal article" date="2014" name="Int. J. Syst. Evol. Microbiol.">
        <title>Complete genome sequence of Corynebacterium casei LMG S-19264T (=DSM 44701T), isolated from a smear-ripened cheese.</title>
        <authorList>
            <consortium name="US DOE Joint Genome Institute (JGI-PGF)"/>
            <person name="Walter F."/>
            <person name="Albersmeier A."/>
            <person name="Kalinowski J."/>
            <person name="Ruckert C."/>
        </authorList>
    </citation>
    <scope>NUCLEOTIDE SEQUENCE</scope>
    <source>
        <strain evidence="3">KCTC 12988</strain>
    </source>
</reference>
<evidence type="ECO:0000259" key="2">
    <source>
        <dbReference type="Pfam" id="PF07589"/>
    </source>
</evidence>
<name>A0A918WH88_9BACT</name>
<dbReference type="EMBL" id="BMXI01000003">
    <property type="protein sequence ID" value="GHC46235.1"/>
    <property type="molecule type" value="Genomic_DNA"/>
</dbReference>
<dbReference type="NCBIfam" id="TIGR02595">
    <property type="entry name" value="PEP_CTERM"/>
    <property type="match status" value="1"/>
</dbReference>
<feature type="domain" description="Ice-binding protein C-terminal" evidence="2">
    <location>
        <begin position="144"/>
        <end position="165"/>
    </location>
</feature>
<dbReference type="AlphaFoldDB" id="A0A918WH88"/>
<protein>
    <recommendedName>
        <fullName evidence="2">Ice-binding protein C-terminal domain-containing protein</fullName>
    </recommendedName>
</protein>
<accession>A0A918WH88</accession>
<feature type="signal peptide" evidence="1">
    <location>
        <begin position="1"/>
        <end position="22"/>
    </location>
</feature>
<evidence type="ECO:0000256" key="1">
    <source>
        <dbReference type="SAM" id="SignalP"/>
    </source>
</evidence>
<dbReference type="RefSeq" id="WP_189567864.1">
    <property type="nucleotide sequence ID" value="NZ_BMXI01000003.1"/>
</dbReference>
<feature type="chain" id="PRO_5036758751" description="Ice-binding protein C-terminal domain-containing protein" evidence="1">
    <location>
        <begin position="23"/>
        <end position="165"/>
    </location>
</feature>
<comment type="caution">
    <text evidence="3">The sequence shown here is derived from an EMBL/GenBank/DDBJ whole genome shotgun (WGS) entry which is preliminary data.</text>
</comment>
<dbReference type="Pfam" id="PF07589">
    <property type="entry name" value="PEP-CTERM"/>
    <property type="match status" value="1"/>
</dbReference>
<dbReference type="InterPro" id="IPR013424">
    <property type="entry name" value="Ice-binding_C"/>
</dbReference>
<dbReference type="Proteomes" id="UP000644507">
    <property type="component" value="Unassembled WGS sequence"/>
</dbReference>
<organism evidence="3 4">
    <name type="scientific">Roseibacillus persicicus</name>
    <dbReference type="NCBI Taxonomy" id="454148"/>
    <lineage>
        <taxon>Bacteria</taxon>
        <taxon>Pseudomonadati</taxon>
        <taxon>Verrucomicrobiota</taxon>
        <taxon>Verrucomicrobiia</taxon>
        <taxon>Verrucomicrobiales</taxon>
        <taxon>Verrucomicrobiaceae</taxon>
        <taxon>Roseibacillus</taxon>
    </lineage>
</organism>
<keyword evidence="1" id="KW-0732">Signal</keyword>
<gene>
    <name evidence="3" type="ORF">GCM10007100_09750</name>
</gene>
<sequence length="165" mass="17117">MKFTFLTLAALSAGVVSSSAFSLDFTGLELDGSVTLSGADGDQLIINVPGFGNVGFGVAEKDLSAVVDDNYGVPAIEFDETKTITINFFAATPVENVMVSFVGVPQGDEPTYVPIDNYGGTVSFDAGVSGGIQSVSFDAIDTKVPEPSTTLLGLIGAVALLRRRR</sequence>
<evidence type="ECO:0000313" key="4">
    <source>
        <dbReference type="Proteomes" id="UP000644507"/>
    </source>
</evidence>
<reference evidence="3" key="2">
    <citation type="submission" date="2020-09" db="EMBL/GenBank/DDBJ databases">
        <authorList>
            <person name="Sun Q."/>
            <person name="Kim S."/>
        </authorList>
    </citation>
    <scope>NUCLEOTIDE SEQUENCE</scope>
    <source>
        <strain evidence="3">KCTC 12988</strain>
    </source>
</reference>